<name>A0A562VJC6_9BACT</name>
<dbReference type="OrthoDB" id="9794935at2"/>
<dbReference type="AlphaFoldDB" id="A0A562VJC6"/>
<dbReference type="InterPro" id="IPR024747">
    <property type="entry name" value="Pyridox_Oxase-rel"/>
</dbReference>
<accession>A0A562VJC6</accession>
<dbReference type="PANTHER" id="PTHR34071">
    <property type="entry name" value="5-NITROIMIDAZOLE ANTIBIOTICS RESISTANCE PROTEIN, NIMA-FAMILY-RELATED PROTEIN-RELATED"/>
    <property type="match status" value="1"/>
</dbReference>
<dbReference type="PANTHER" id="PTHR34071:SF2">
    <property type="entry name" value="FLAVIN-NUCLEOTIDE-BINDING PROTEIN"/>
    <property type="match status" value="1"/>
</dbReference>
<proteinExistence type="predicted"/>
<dbReference type="SUPFAM" id="SSF50475">
    <property type="entry name" value="FMN-binding split barrel"/>
    <property type="match status" value="1"/>
</dbReference>
<sequence length="182" mass="20502">MRKSNKRITDMAVIVDLLNTVPVGRLGTIGPDGWPMIKPLNFAYLDGRLYFHCAPEGEKLDHIRYESRVCFELDLPIAYVQGTHEHPCRAEYLYRSIIIRGQARLIEESAEKVRALDALMAKYQPAETFGAYPEEKLAITGIVRIDIEEVVGKEDLGKGELEEQALAALRSGAHLPLVLTRR</sequence>
<evidence type="ECO:0008006" key="3">
    <source>
        <dbReference type="Google" id="ProtNLM"/>
    </source>
</evidence>
<keyword evidence="2" id="KW-1185">Reference proteome</keyword>
<gene>
    <name evidence="1" type="ORF">JN12_02751</name>
</gene>
<reference evidence="1 2" key="1">
    <citation type="submission" date="2019-07" db="EMBL/GenBank/DDBJ databases">
        <title>Genomic Encyclopedia of Archaeal and Bacterial Type Strains, Phase II (KMG-II): from individual species to whole genera.</title>
        <authorList>
            <person name="Goeker M."/>
        </authorList>
    </citation>
    <scope>NUCLEOTIDE SEQUENCE [LARGE SCALE GENOMIC DNA]</scope>
    <source>
        <strain evidence="1 2">ATCC BAA-1139</strain>
    </source>
</reference>
<dbReference type="Gene3D" id="2.30.110.10">
    <property type="entry name" value="Electron Transport, Fmn-binding Protein, Chain A"/>
    <property type="match status" value="1"/>
</dbReference>
<dbReference type="EMBL" id="VLLN01000018">
    <property type="protein sequence ID" value="TWJ17990.1"/>
    <property type="molecule type" value="Genomic_DNA"/>
</dbReference>
<dbReference type="InterPro" id="IPR012349">
    <property type="entry name" value="Split_barrel_FMN-bd"/>
</dbReference>
<dbReference type="Pfam" id="PF12900">
    <property type="entry name" value="Pyridox_ox_2"/>
    <property type="match status" value="1"/>
</dbReference>
<organism evidence="1 2">
    <name type="scientific">Geobacter argillaceus</name>
    <dbReference type="NCBI Taxonomy" id="345631"/>
    <lineage>
        <taxon>Bacteria</taxon>
        <taxon>Pseudomonadati</taxon>
        <taxon>Thermodesulfobacteriota</taxon>
        <taxon>Desulfuromonadia</taxon>
        <taxon>Geobacterales</taxon>
        <taxon>Geobacteraceae</taxon>
        <taxon>Geobacter</taxon>
    </lineage>
</organism>
<comment type="caution">
    <text evidence="1">The sequence shown here is derived from an EMBL/GenBank/DDBJ whole genome shotgun (WGS) entry which is preliminary data.</text>
</comment>
<dbReference type="Proteomes" id="UP000319449">
    <property type="component" value="Unassembled WGS sequence"/>
</dbReference>
<evidence type="ECO:0000313" key="2">
    <source>
        <dbReference type="Proteomes" id="UP000319449"/>
    </source>
</evidence>
<evidence type="ECO:0000313" key="1">
    <source>
        <dbReference type="EMBL" id="TWJ17990.1"/>
    </source>
</evidence>
<dbReference type="RefSeq" id="WP_145023713.1">
    <property type="nucleotide sequence ID" value="NZ_VLLN01000018.1"/>
</dbReference>
<protein>
    <recommendedName>
        <fullName evidence="3">Nitroimidazol reductase NimA-like FMN-containing flavoprotein (Pyridoxamine 5'-phosphate oxidase superfamily)</fullName>
    </recommendedName>
</protein>